<protein>
    <submittedName>
        <fullName evidence="8">DNA internalization-related competence protein ComEC/Rec2</fullName>
    </submittedName>
</protein>
<proteinExistence type="predicted"/>
<dbReference type="EMBL" id="JACIUV010000003">
    <property type="protein sequence ID" value="MBB1116820.1"/>
    <property type="molecule type" value="Genomic_DNA"/>
</dbReference>
<dbReference type="Proteomes" id="UP000550609">
    <property type="component" value="Unassembled WGS sequence"/>
</dbReference>
<dbReference type="InterPro" id="IPR036866">
    <property type="entry name" value="RibonucZ/Hydroxyglut_hydro"/>
</dbReference>
<accession>A0A7W3UZQ8</accession>
<keyword evidence="3 6" id="KW-0812">Transmembrane</keyword>
<dbReference type="SUPFAM" id="SSF56281">
    <property type="entry name" value="Metallo-hydrolase/oxidoreductase"/>
    <property type="match status" value="1"/>
</dbReference>
<dbReference type="AlphaFoldDB" id="A0A7W3UZQ8"/>
<dbReference type="InterPro" id="IPR004797">
    <property type="entry name" value="Competence_ComEC/Rec2"/>
</dbReference>
<organism evidence="8 9">
    <name type="scientific">Stenotrophomonas koreensis</name>
    <dbReference type="NCBI Taxonomy" id="266128"/>
    <lineage>
        <taxon>Bacteria</taxon>
        <taxon>Pseudomonadati</taxon>
        <taxon>Pseudomonadota</taxon>
        <taxon>Gammaproteobacteria</taxon>
        <taxon>Lysobacterales</taxon>
        <taxon>Lysobacteraceae</taxon>
        <taxon>Stenotrophomonas</taxon>
    </lineage>
</organism>
<feature type="transmembrane region" description="Helical" evidence="6">
    <location>
        <begin position="363"/>
        <end position="383"/>
    </location>
</feature>
<feature type="transmembrane region" description="Helical" evidence="6">
    <location>
        <begin position="450"/>
        <end position="474"/>
    </location>
</feature>
<feature type="transmembrane region" description="Helical" evidence="6">
    <location>
        <begin position="276"/>
        <end position="306"/>
    </location>
</feature>
<comment type="subcellular location">
    <subcellularLocation>
        <location evidence="1">Cell membrane</location>
        <topology evidence="1">Multi-pass membrane protein</topology>
    </subcellularLocation>
</comment>
<evidence type="ECO:0000256" key="5">
    <source>
        <dbReference type="ARBA" id="ARBA00023136"/>
    </source>
</evidence>
<comment type="caution">
    <text evidence="8">The sequence shown here is derived from an EMBL/GenBank/DDBJ whole genome shotgun (WGS) entry which is preliminary data.</text>
</comment>
<evidence type="ECO:0000256" key="2">
    <source>
        <dbReference type="ARBA" id="ARBA00022475"/>
    </source>
</evidence>
<keyword evidence="5 6" id="KW-0472">Membrane</keyword>
<feature type="transmembrane region" description="Helical" evidence="6">
    <location>
        <begin position="318"/>
        <end position="351"/>
    </location>
</feature>
<dbReference type="InterPro" id="IPR004477">
    <property type="entry name" value="ComEC_N"/>
</dbReference>
<dbReference type="Pfam" id="PF00753">
    <property type="entry name" value="Lactamase_B"/>
    <property type="match status" value="1"/>
</dbReference>
<dbReference type="InterPro" id="IPR001279">
    <property type="entry name" value="Metallo-B-lactamas"/>
</dbReference>
<dbReference type="InterPro" id="IPR052159">
    <property type="entry name" value="Competence_DNA_uptake"/>
</dbReference>
<reference evidence="8 9" key="1">
    <citation type="submission" date="2020-08" db="EMBL/GenBank/DDBJ databases">
        <title>Stenotrophomonas sp. W1S232.</title>
        <authorList>
            <person name="Deng Y."/>
        </authorList>
    </citation>
    <scope>NUCLEOTIDE SEQUENCE [LARGE SCALE GENOMIC DNA]</scope>
    <source>
        <strain evidence="8 9">W1S232</strain>
    </source>
</reference>
<dbReference type="Pfam" id="PF03772">
    <property type="entry name" value="Competence"/>
    <property type="match status" value="1"/>
</dbReference>
<dbReference type="PANTHER" id="PTHR30619:SF1">
    <property type="entry name" value="RECOMBINATION PROTEIN 2"/>
    <property type="match status" value="1"/>
</dbReference>
<feature type="transmembrane region" description="Helical" evidence="6">
    <location>
        <begin position="230"/>
        <end position="256"/>
    </location>
</feature>
<keyword evidence="2" id="KW-1003">Cell membrane</keyword>
<evidence type="ECO:0000313" key="8">
    <source>
        <dbReference type="EMBL" id="MBB1116820.1"/>
    </source>
</evidence>
<dbReference type="InterPro" id="IPR035681">
    <property type="entry name" value="ComA-like_MBL"/>
</dbReference>
<dbReference type="NCBIfam" id="TIGR00361">
    <property type="entry name" value="ComEC_Rec2"/>
    <property type="match status" value="1"/>
</dbReference>
<feature type="domain" description="Metallo-beta-lactamase" evidence="7">
    <location>
        <begin position="514"/>
        <end position="699"/>
    </location>
</feature>
<dbReference type="SMART" id="SM00849">
    <property type="entry name" value="Lactamase_B"/>
    <property type="match status" value="1"/>
</dbReference>
<evidence type="ECO:0000313" key="9">
    <source>
        <dbReference type="Proteomes" id="UP000550609"/>
    </source>
</evidence>
<evidence type="ECO:0000259" key="7">
    <source>
        <dbReference type="SMART" id="SM00849"/>
    </source>
</evidence>
<dbReference type="InterPro" id="IPR025405">
    <property type="entry name" value="DUF4131"/>
</dbReference>
<sequence>MASGAGLGLLLPGLLMRGWLWLCLPCALLVTCRAAQWRLPALLLLGLALAQLHAAHVLDRQWPAARNGQTLTLSGQIIGLVEQQPGRSRFVLQVDRPTARQVGMRGRRLAVVWSDPLDGSVDAQRLQLDAGQSWQLQLRLRRPDSRHNPGGFDAARHALAARIHANAYVVPGEQSLRATGRGLQPWRGGMSRRIAQSVPAEQARFVRALALGDTAGLDERDWQRLRVTGLTHLVAISGFHVGLLGIVAAQLAWLLWRCCPPLAMWLPRPQAMAVAALSGALLYAAVAGMGLPAVRTVLMIAVVCLARLSRRVTGIWQSLSLALLAVLLVDPLALLAAGFWLSFAGVAWLAWSLPHGPLPPLRGLLAAQAVASIGLLPLTVVLFGQASLVGPLANLLAIPWWSLVVVPLCVLGLLLEALLAGAGQWAWRWAGQAFMPSWELFGWMADSRWALWWLPESSLLAAALALLGAAWLLLPRGVPGRWLALLLWLPILWPQRELPAAAGQLDMHVLDVGQGLAVVVRTANHVLLYDTGPRSRSGFDAGARIVLPALHALGVRRLDLLMLSHGDADHAGGLEAVRQGIPPTRVVGPAGMPQSIQGSCLAGDHWQWDGVRFSVLHPGLHFPYLGNDASCVLRVDSAQGSVLLTGDISQVVEQRLLQQDRAAVRARVVLAAHHGSDSSSLGGFVQATGAELVVVSAGAGNRFGHPHPVVVRRWQHAGAEVLNTADSGAVRIWLDGQGLSVRQRRFWRQRLWDGGG</sequence>
<evidence type="ECO:0000256" key="1">
    <source>
        <dbReference type="ARBA" id="ARBA00004651"/>
    </source>
</evidence>
<evidence type="ECO:0000256" key="6">
    <source>
        <dbReference type="SAM" id="Phobius"/>
    </source>
</evidence>
<dbReference type="GO" id="GO:0005886">
    <property type="term" value="C:plasma membrane"/>
    <property type="evidence" value="ECO:0007669"/>
    <property type="project" value="UniProtKB-SubCell"/>
</dbReference>
<keyword evidence="4 6" id="KW-1133">Transmembrane helix</keyword>
<dbReference type="GO" id="GO:0030420">
    <property type="term" value="P:establishment of competence for transformation"/>
    <property type="evidence" value="ECO:0007669"/>
    <property type="project" value="InterPro"/>
</dbReference>
<gene>
    <name evidence="8" type="ORF">H4O09_07125</name>
</gene>
<dbReference type="Pfam" id="PF13567">
    <property type="entry name" value="DUF4131"/>
    <property type="match status" value="1"/>
</dbReference>
<name>A0A7W3UZQ8_9GAMM</name>
<dbReference type="CDD" id="cd07731">
    <property type="entry name" value="ComA-like_MBL-fold"/>
    <property type="match status" value="1"/>
</dbReference>
<dbReference type="Gene3D" id="3.60.15.10">
    <property type="entry name" value="Ribonuclease Z/Hydroxyacylglutathione hydrolase-like"/>
    <property type="match status" value="1"/>
</dbReference>
<evidence type="ECO:0000256" key="4">
    <source>
        <dbReference type="ARBA" id="ARBA00022989"/>
    </source>
</evidence>
<dbReference type="NCBIfam" id="TIGR00360">
    <property type="entry name" value="ComEC_N-term"/>
    <property type="match status" value="1"/>
</dbReference>
<dbReference type="PANTHER" id="PTHR30619">
    <property type="entry name" value="DNA INTERNALIZATION/COMPETENCE PROTEIN COMEC/REC2"/>
    <property type="match status" value="1"/>
</dbReference>
<evidence type="ECO:0000256" key="3">
    <source>
        <dbReference type="ARBA" id="ARBA00022692"/>
    </source>
</evidence>
<feature type="transmembrane region" description="Helical" evidence="6">
    <location>
        <begin position="395"/>
        <end position="415"/>
    </location>
</feature>